<dbReference type="OrthoDB" id="9809567at2"/>
<evidence type="ECO:0000256" key="4">
    <source>
        <dbReference type="ARBA" id="ARBA00022553"/>
    </source>
</evidence>
<keyword evidence="9" id="KW-0902">Two-component regulatory system</keyword>
<dbReference type="SMART" id="SM00387">
    <property type="entry name" value="HATPase_c"/>
    <property type="match status" value="1"/>
</dbReference>
<keyword evidence="5" id="KW-0808">Transferase</keyword>
<evidence type="ECO:0000259" key="12">
    <source>
        <dbReference type="PROSITE" id="PS50109"/>
    </source>
</evidence>
<proteinExistence type="predicted"/>
<feature type="transmembrane region" description="Helical" evidence="11">
    <location>
        <begin position="169"/>
        <end position="193"/>
    </location>
</feature>
<keyword evidence="8 11" id="KW-1133">Transmembrane helix</keyword>
<keyword evidence="6 11" id="KW-0812">Transmembrane</keyword>
<dbReference type="Proteomes" id="UP000321567">
    <property type="component" value="Unassembled WGS sequence"/>
</dbReference>
<evidence type="ECO:0000256" key="8">
    <source>
        <dbReference type="ARBA" id="ARBA00022989"/>
    </source>
</evidence>
<evidence type="ECO:0000256" key="11">
    <source>
        <dbReference type="SAM" id="Phobius"/>
    </source>
</evidence>
<dbReference type="EC" id="2.7.13.3" evidence="3"/>
<evidence type="ECO:0000256" key="7">
    <source>
        <dbReference type="ARBA" id="ARBA00022777"/>
    </source>
</evidence>
<evidence type="ECO:0000256" key="5">
    <source>
        <dbReference type="ARBA" id="ARBA00022679"/>
    </source>
</evidence>
<dbReference type="InterPro" id="IPR004358">
    <property type="entry name" value="Sig_transdc_His_kin-like_C"/>
</dbReference>
<evidence type="ECO:0000259" key="13">
    <source>
        <dbReference type="PROSITE" id="PS50885"/>
    </source>
</evidence>
<gene>
    <name evidence="14" type="ORF">ROR02_01430</name>
</gene>
<dbReference type="PROSITE" id="PS50885">
    <property type="entry name" value="HAMP"/>
    <property type="match status" value="1"/>
</dbReference>
<comment type="subcellular location">
    <subcellularLocation>
        <location evidence="2">Membrane</location>
    </subcellularLocation>
</comment>
<dbReference type="InterPro" id="IPR036890">
    <property type="entry name" value="HATPase_C_sf"/>
</dbReference>
<dbReference type="InterPro" id="IPR003594">
    <property type="entry name" value="HATPase_dom"/>
</dbReference>
<sequence length="459" mass="49002">MKKGGARRTWSLRARLLGGGALWLLAAVGTTHVLLGWAIDETLERTFQDRLVVDLESLIAATDTRDGHLVMTRDLSNPLFERPFSGWYWQVAHGETLLRSRSLWDETLNAQTPVPAGALHVHQENGPGGRLVQVVERDILLPDLAEPVHVMIAAERETVEQDSRHLRTLVALCLGGLALGLLGAVTLQVAFGLRPVRRLGADLDALRARPEARLSPDQPGELAPLARALNAVLDHDADLIARARAHVGALAHGLKTPLAILTAAAGEGPTVPAATVQAETRTMTRLVERYLARARAETGSGSARGVRVAVLDAARRLQAPLAALHRRDLDVTVEGDESAFFAGDPDDLMEILGNLMDNACKWANTRVRVRAAWAGEAGDLVLVVEDDGPGLADHDHARALTRGARLDDTVPGHGLGLAIVHDLVALHAGTLDLGRSPLGGLAVTLRFPPPGVSRARGTA</sequence>
<comment type="caution">
    <text evidence="14">The sequence shown here is derived from an EMBL/GenBank/DDBJ whole genome shotgun (WGS) entry which is preliminary data.</text>
</comment>
<accession>A0A512H3H4</accession>
<reference evidence="14 15" key="1">
    <citation type="submission" date="2019-07" db="EMBL/GenBank/DDBJ databases">
        <title>Whole genome shotgun sequence of Rhodospirillum oryzae NBRC 107573.</title>
        <authorList>
            <person name="Hosoyama A."/>
            <person name="Uohara A."/>
            <person name="Ohji S."/>
            <person name="Ichikawa N."/>
        </authorList>
    </citation>
    <scope>NUCLEOTIDE SEQUENCE [LARGE SCALE GENOMIC DNA]</scope>
    <source>
        <strain evidence="14 15">NBRC 107573</strain>
    </source>
</reference>
<dbReference type="RefSeq" id="WP_147162082.1">
    <property type="nucleotide sequence ID" value="NZ_BJZO01000002.1"/>
</dbReference>
<name>A0A512H3H4_9PROT</name>
<dbReference type="InterPro" id="IPR003660">
    <property type="entry name" value="HAMP_dom"/>
</dbReference>
<dbReference type="EMBL" id="BJZO01000002">
    <property type="protein sequence ID" value="GEO80012.1"/>
    <property type="molecule type" value="Genomic_DNA"/>
</dbReference>
<keyword evidence="4" id="KW-0597">Phosphoprotein</keyword>
<feature type="domain" description="Histidine kinase" evidence="12">
    <location>
        <begin position="249"/>
        <end position="451"/>
    </location>
</feature>
<dbReference type="PROSITE" id="PS50109">
    <property type="entry name" value="HIS_KIN"/>
    <property type="match status" value="1"/>
</dbReference>
<evidence type="ECO:0000256" key="1">
    <source>
        <dbReference type="ARBA" id="ARBA00000085"/>
    </source>
</evidence>
<evidence type="ECO:0000313" key="14">
    <source>
        <dbReference type="EMBL" id="GEO80012.1"/>
    </source>
</evidence>
<dbReference type="InterPro" id="IPR050428">
    <property type="entry name" value="TCS_sensor_his_kinase"/>
</dbReference>
<dbReference type="InterPro" id="IPR005467">
    <property type="entry name" value="His_kinase_dom"/>
</dbReference>
<dbReference type="PANTHER" id="PTHR45436">
    <property type="entry name" value="SENSOR HISTIDINE KINASE YKOH"/>
    <property type="match status" value="1"/>
</dbReference>
<protein>
    <recommendedName>
        <fullName evidence="3">histidine kinase</fullName>
        <ecNumber evidence="3">2.7.13.3</ecNumber>
    </recommendedName>
</protein>
<dbReference type="GO" id="GO:0004673">
    <property type="term" value="F:protein histidine kinase activity"/>
    <property type="evidence" value="ECO:0007669"/>
    <property type="project" value="UniProtKB-EC"/>
</dbReference>
<dbReference type="PRINTS" id="PR00344">
    <property type="entry name" value="BCTRLSENSOR"/>
</dbReference>
<keyword evidence="7 14" id="KW-0418">Kinase</keyword>
<evidence type="ECO:0000256" key="10">
    <source>
        <dbReference type="ARBA" id="ARBA00023136"/>
    </source>
</evidence>
<comment type="catalytic activity">
    <reaction evidence="1">
        <text>ATP + protein L-histidine = ADP + protein N-phospho-L-histidine.</text>
        <dbReference type="EC" id="2.7.13.3"/>
    </reaction>
</comment>
<evidence type="ECO:0000313" key="15">
    <source>
        <dbReference type="Proteomes" id="UP000321567"/>
    </source>
</evidence>
<dbReference type="Pfam" id="PF02518">
    <property type="entry name" value="HATPase_c"/>
    <property type="match status" value="1"/>
</dbReference>
<keyword evidence="15" id="KW-1185">Reference proteome</keyword>
<feature type="domain" description="HAMP" evidence="13">
    <location>
        <begin position="190"/>
        <end position="241"/>
    </location>
</feature>
<evidence type="ECO:0000256" key="2">
    <source>
        <dbReference type="ARBA" id="ARBA00004370"/>
    </source>
</evidence>
<dbReference type="GO" id="GO:0005886">
    <property type="term" value="C:plasma membrane"/>
    <property type="evidence" value="ECO:0007669"/>
    <property type="project" value="TreeGrafter"/>
</dbReference>
<dbReference type="AlphaFoldDB" id="A0A512H3H4"/>
<dbReference type="SUPFAM" id="SSF55874">
    <property type="entry name" value="ATPase domain of HSP90 chaperone/DNA topoisomerase II/histidine kinase"/>
    <property type="match status" value="1"/>
</dbReference>
<dbReference type="PANTHER" id="PTHR45436:SF5">
    <property type="entry name" value="SENSOR HISTIDINE KINASE TRCS"/>
    <property type="match status" value="1"/>
</dbReference>
<evidence type="ECO:0000256" key="9">
    <source>
        <dbReference type="ARBA" id="ARBA00023012"/>
    </source>
</evidence>
<organism evidence="14 15">
    <name type="scientific">Pararhodospirillum oryzae</name>
    <dbReference type="NCBI Taxonomy" id="478448"/>
    <lineage>
        <taxon>Bacteria</taxon>
        <taxon>Pseudomonadati</taxon>
        <taxon>Pseudomonadota</taxon>
        <taxon>Alphaproteobacteria</taxon>
        <taxon>Rhodospirillales</taxon>
        <taxon>Rhodospirillaceae</taxon>
        <taxon>Pararhodospirillum</taxon>
    </lineage>
</organism>
<evidence type="ECO:0000256" key="3">
    <source>
        <dbReference type="ARBA" id="ARBA00012438"/>
    </source>
</evidence>
<evidence type="ECO:0000256" key="6">
    <source>
        <dbReference type="ARBA" id="ARBA00022692"/>
    </source>
</evidence>
<dbReference type="GO" id="GO:0000160">
    <property type="term" value="P:phosphorelay signal transduction system"/>
    <property type="evidence" value="ECO:0007669"/>
    <property type="project" value="UniProtKB-KW"/>
</dbReference>
<dbReference type="Gene3D" id="3.30.565.10">
    <property type="entry name" value="Histidine kinase-like ATPase, C-terminal domain"/>
    <property type="match status" value="1"/>
</dbReference>
<keyword evidence="10 11" id="KW-0472">Membrane</keyword>